<reference evidence="2" key="2">
    <citation type="journal article" date="2015" name="Data Brief">
        <title>Shoot transcriptome of the giant reed, Arundo donax.</title>
        <authorList>
            <person name="Barrero R.A."/>
            <person name="Guerrero F.D."/>
            <person name="Moolhuijzen P."/>
            <person name="Goolsby J.A."/>
            <person name="Tidwell J."/>
            <person name="Bellgard S.E."/>
            <person name="Bellgard M.I."/>
        </authorList>
    </citation>
    <scope>NUCLEOTIDE SEQUENCE</scope>
    <source>
        <tissue evidence="2">Shoot tissue taken approximately 20 cm above the soil surface</tissue>
    </source>
</reference>
<reference evidence="2" key="1">
    <citation type="submission" date="2014-09" db="EMBL/GenBank/DDBJ databases">
        <authorList>
            <person name="Magalhaes I.L.F."/>
            <person name="Oliveira U."/>
            <person name="Santos F.R."/>
            <person name="Vidigal T.H.D.A."/>
            <person name="Brescovit A.D."/>
            <person name="Santos A.J."/>
        </authorList>
    </citation>
    <scope>NUCLEOTIDE SEQUENCE</scope>
    <source>
        <tissue evidence="2">Shoot tissue taken approximately 20 cm above the soil surface</tissue>
    </source>
</reference>
<evidence type="ECO:0000256" key="1">
    <source>
        <dbReference type="SAM" id="Phobius"/>
    </source>
</evidence>
<keyword evidence="1" id="KW-0812">Transmembrane</keyword>
<dbReference type="EMBL" id="GBRH01264462">
    <property type="protein sequence ID" value="JAD33433.1"/>
    <property type="molecule type" value="Transcribed_RNA"/>
</dbReference>
<sequence>MYSFVALVAVEVFSEGFAAFSILLFRLDVAWGKKKVDLHSVGSTDVV</sequence>
<keyword evidence="1" id="KW-1133">Transmembrane helix</keyword>
<name>A0A0A8Z6W2_ARUDO</name>
<accession>A0A0A8Z6W2</accession>
<keyword evidence="1" id="KW-0472">Membrane</keyword>
<protein>
    <submittedName>
        <fullName evidence="2">Uncharacterized protein</fullName>
    </submittedName>
</protein>
<dbReference type="AlphaFoldDB" id="A0A0A8Z6W2"/>
<feature type="transmembrane region" description="Helical" evidence="1">
    <location>
        <begin position="6"/>
        <end position="25"/>
    </location>
</feature>
<proteinExistence type="predicted"/>
<organism evidence="2">
    <name type="scientific">Arundo donax</name>
    <name type="common">Giant reed</name>
    <name type="synonym">Donax arundinaceus</name>
    <dbReference type="NCBI Taxonomy" id="35708"/>
    <lineage>
        <taxon>Eukaryota</taxon>
        <taxon>Viridiplantae</taxon>
        <taxon>Streptophyta</taxon>
        <taxon>Embryophyta</taxon>
        <taxon>Tracheophyta</taxon>
        <taxon>Spermatophyta</taxon>
        <taxon>Magnoliopsida</taxon>
        <taxon>Liliopsida</taxon>
        <taxon>Poales</taxon>
        <taxon>Poaceae</taxon>
        <taxon>PACMAD clade</taxon>
        <taxon>Arundinoideae</taxon>
        <taxon>Arundineae</taxon>
        <taxon>Arundo</taxon>
    </lineage>
</organism>
<evidence type="ECO:0000313" key="2">
    <source>
        <dbReference type="EMBL" id="JAD33433.1"/>
    </source>
</evidence>